<dbReference type="PANTHER" id="PTHR15375:SF26">
    <property type="entry name" value="PROTEIN CHIFFON"/>
    <property type="match status" value="1"/>
</dbReference>
<dbReference type="Gene3D" id="3.40.50.10190">
    <property type="entry name" value="BRCT domain"/>
    <property type="match status" value="1"/>
</dbReference>
<organism evidence="6 8">
    <name type="scientific">Schizosaccharomyces japonicus (strain yFS275 / FY16936)</name>
    <name type="common">Fission yeast</name>
    <dbReference type="NCBI Taxonomy" id="402676"/>
    <lineage>
        <taxon>Eukaryota</taxon>
        <taxon>Fungi</taxon>
        <taxon>Dikarya</taxon>
        <taxon>Ascomycota</taxon>
        <taxon>Taphrinomycotina</taxon>
        <taxon>Schizosaccharomycetes</taxon>
        <taxon>Schizosaccharomycetales</taxon>
        <taxon>Schizosaccharomycetaceae</taxon>
        <taxon>Schizosaccharomyces</taxon>
    </lineage>
</organism>
<evidence type="ECO:0000313" key="6">
    <source>
        <dbReference type="EMBL" id="EEB08537.1"/>
    </source>
</evidence>
<keyword evidence="3" id="KW-0862">Zinc</keyword>
<evidence type="ECO:0000313" key="8">
    <source>
        <dbReference type="Proteomes" id="UP000001744"/>
    </source>
</evidence>
<evidence type="ECO:0000256" key="2">
    <source>
        <dbReference type="ARBA" id="ARBA00022771"/>
    </source>
</evidence>
<dbReference type="InterPro" id="IPR055116">
    <property type="entry name" value="DBF4_BRCT"/>
</dbReference>
<dbReference type="InterPro" id="IPR006572">
    <property type="entry name" value="Znf_DBF"/>
</dbReference>
<keyword evidence="1" id="KW-0479">Metal-binding</keyword>
<dbReference type="eggNOG" id="KOG4139">
    <property type="taxonomic scope" value="Eukaryota"/>
</dbReference>
<name>B6K4Y0_SCHJY</name>
<dbReference type="RefSeq" id="XP_002174830.1">
    <property type="nucleotide sequence ID" value="XM_002174794.2"/>
</dbReference>
<feature type="domain" description="DBF4-type" evidence="5">
    <location>
        <begin position="457"/>
        <end position="506"/>
    </location>
</feature>
<dbReference type="JaponicusDB" id="SJAG_03695">
    <property type="gene designation" value="dfp1"/>
</dbReference>
<dbReference type="GO" id="GO:1903468">
    <property type="term" value="P:positive regulation of DNA replication initiation"/>
    <property type="evidence" value="ECO:0007669"/>
    <property type="project" value="EnsemblFungi"/>
</dbReference>
<dbReference type="GO" id="GO:0016301">
    <property type="term" value="F:kinase activity"/>
    <property type="evidence" value="ECO:0007669"/>
    <property type="project" value="UniProtKB-KW"/>
</dbReference>
<dbReference type="InterPro" id="IPR013939">
    <property type="entry name" value="Regulatory_Dfp1/Him1"/>
</dbReference>
<dbReference type="FunFam" id="6.10.250.3410:FF:000001">
    <property type="entry name" value="Protein DBF4 homolog A"/>
    <property type="match status" value="1"/>
</dbReference>
<dbReference type="CDD" id="cd00027">
    <property type="entry name" value="BRCT"/>
    <property type="match status" value="1"/>
</dbReference>
<dbReference type="InterPro" id="IPR051590">
    <property type="entry name" value="Replication_Regulatory_Kinase"/>
</dbReference>
<protein>
    <submittedName>
        <fullName evidence="6">Hsk1-Dfp1 kinase complex regulatory subunit Dfp1</fullName>
    </submittedName>
</protein>
<dbReference type="AlphaFoldDB" id="B6K4Y0"/>
<dbReference type="GO" id="GO:1901987">
    <property type="term" value="P:regulation of cell cycle phase transition"/>
    <property type="evidence" value="ECO:0000318"/>
    <property type="project" value="GO_Central"/>
</dbReference>
<dbReference type="GO" id="GO:0003676">
    <property type="term" value="F:nucleic acid binding"/>
    <property type="evidence" value="ECO:0007669"/>
    <property type="project" value="InterPro"/>
</dbReference>
<dbReference type="GO" id="GO:0045739">
    <property type="term" value="P:positive regulation of DNA repair"/>
    <property type="evidence" value="ECO:0007669"/>
    <property type="project" value="EnsemblFungi"/>
</dbReference>
<sequence length="510" mass="58087">MTVGRCPLAPRSTNIIAGKHETVEKREHTPIEHEAQVVYAQDENQTKDQDVTVEVTPKRQTVLTPVSYRKPTKRIKHDVLNEKNLPLMKQLTQNDTAEEPADRNVAAATVSAPIVRASNSQKARLQEWRRQYRKAFPSFHFYLDSCEEILRQRLTKHIELLGGSVETFFSTSVTHVATTRDLCISMSRLSKHDVLVKARQLNMKVWAMEKLNRVLRTLLEGEQPVVEAPPRDLSYLLYVEKVQGTNERDLSAPRQDFVHFKGPFLLVHDADNLYKPILLREWPKPLPGKDVPWPTFRATSIGRCPFIPETRRRLTTKLAAYTKYNQVKEPQAGNLTRSASLGTTTPAITTPRDEKTIAYGVANLRTPETPSVYQVLGRKIDDGLAASGISQSNLTSVALSAHSAVRYGSNPNMPLSASKGRDMIGLKKRIIQQKSNSVVDKKYQTVLQTAEQRRVRVDSKPGYCENCREKFESFELHIRGKRHRQFAENQENFKELDELFILLQRPLLPH</sequence>
<evidence type="ECO:0000313" key="7">
    <source>
        <dbReference type="JaponicusDB" id="SJAG_03695"/>
    </source>
</evidence>
<keyword evidence="2 4" id="KW-0863">Zinc-finger</keyword>
<evidence type="ECO:0000259" key="5">
    <source>
        <dbReference type="PROSITE" id="PS51265"/>
    </source>
</evidence>
<dbReference type="OrthoDB" id="21380at2759"/>
<dbReference type="Pfam" id="PF22437">
    <property type="entry name" value="DBF4_BRCT"/>
    <property type="match status" value="1"/>
</dbReference>
<proteinExistence type="predicted"/>
<gene>
    <name evidence="7" type="primary">dfp1</name>
    <name evidence="6" type="ORF">SJAG_03695</name>
</gene>
<dbReference type="GeneID" id="7052211"/>
<keyword evidence="8" id="KW-1185">Reference proteome</keyword>
<dbReference type="Gene3D" id="6.10.250.3410">
    <property type="entry name" value="DBF zinc finger"/>
    <property type="match status" value="1"/>
</dbReference>
<evidence type="ECO:0000256" key="4">
    <source>
        <dbReference type="PROSITE-ProRule" id="PRU00600"/>
    </source>
</evidence>
<dbReference type="Proteomes" id="UP000001744">
    <property type="component" value="Unassembled WGS sequence"/>
</dbReference>
<dbReference type="PANTHER" id="PTHR15375">
    <property type="entry name" value="ACTIVATOR OF S-PHASE KINASE-RELATED"/>
    <property type="match status" value="1"/>
</dbReference>
<evidence type="ECO:0000256" key="1">
    <source>
        <dbReference type="ARBA" id="ARBA00022723"/>
    </source>
</evidence>
<dbReference type="EMBL" id="KE651167">
    <property type="protein sequence ID" value="EEB08537.1"/>
    <property type="molecule type" value="Genomic_DNA"/>
</dbReference>
<dbReference type="InterPro" id="IPR038545">
    <property type="entry name" value="Znf_DBF_sf"/>
</dbReference>
<dbReference type="GO" id="GO:0010571">
    <property type="term" value="P:positive regulation of nuclear cell cycle DNA replication"/>
    <property type="evidence" value="ECO:0000318"/>
    <property type="project" value="GO_Central"/>
</dbReference>
<dbReference type="PROSITE" id="PS51265">
    <property type="entry name" value="ZF_DBF4"/>
    <property type="match status" value="1"/>
</dbReference>
<dbReference type="VEuPathDB" id="FungiDB:SJAG_03695"/>
<dbReference type="GO" id="GO:0008270">
    <property type="term" value="F:zinc ion binding"/>
    <property type="evidence" value="ECO:0007669"/>
    <property type="project" value="UniProtKB-KW"/>
</dbReference>
<dbReference type="InterPro" id="IPR036420">
    <property type="entry name" value="BRCT_dom_sf"/>
</dbReference>
<dbReference type="GO" id="GO:0033314">
    <property type="term" value="P:mitotic DNA replication checkpoint signaling"/>
    <property type="evidence" value="ECO:0007669"/>
    <property type="project" value="EnsemblFungi"/>
</dbReference>
<dbReference type="HOGENOM" id="CLU_023948_0_0_1"/>
<accession>B6K4Y0</accession>
<dbReference type="SMART" id="SM00586">
    <property type="entry name" value="ZnF_DBF"/>
    <property type="match status" value="1"/>
</dbReference>
<dbReference type="Pfam" id="PF08630">
    <property type="entry name" value="Dfp1_Him1_M"/>
    <property type="match status" value="1"/>
</dbReference>
<dbReference type="OMA" id="GMKIWAI"/>
<dbReference type="STRING" id="402676.B6K4Y0"/>
<evidence type="ECO:0000256" key="3">
    <source>
        <dbReference type="ARBA" id="ARBA00022833"/>
    </source>
</evidence>
<dbReference type="GO" id="GO:0043539">
    <property type="term" value="F:protein serine/threonine kinase activator activity"/>
    <property type="evidence" value="ECO:0000318"/>
    <property type="project" value="GO_Central"/>
</dbReference>
<dbReference type="SUPFAM" id="SSF52113">
    <property type="entry name" value="BRCT domain"/>
    <property type="match status" value="1"/>
</dbReference>
<dbReference type="Pfam" id="PF07535">
    <property type="entry name" value="zf-DBF"/>
    <property type="match status" value="1"/>
</dbReference>
<dbReference type="GO" id="GO:0031431">
    <property type="term" value="C:Dbf4-dependent protein kinase complex"/>
    <property type="evidence" value="ECO:0000318"/>
    <property type="project" value="GO_Central"/>
</dbReference>
<reference evidence="6 8" key="1">
    <citation type="journal article" date="2011" name="Science">
        <title>Comparative functional genomics of the fission yeasts.</title>
        <authorList>
            <person name="Rhind N."/>
            <person name="Chen Z."/>
            <person name="Yassour M."/>
            <person name="Thompson D.A."/>
            <person name="Haas B.J."/>
            <person name="Habib N."/>
            <person name="Wapinski I."/>
            <person name="Roy S."/>
            <person name="Lin M.F."/>
            <person name="Heiman D.I."/>
            <person name="Young S.K."/>
            <person name="Furuya K."/>
            <person name="Guo Y."/>
            <person name="Pidoux A."/>
            <person name="Chen H.M."/>
            <person name="Robbertse B."/>
            <person name="Goldberg J.M."/>
            <person name="Aoki K."/>
            <person name="Bayne E.H."/>
            <person name="Berlin A.M."/>
            <person name="Desjardins C.A."/>
            <person name="Dobbs E."/>
            <person name="Dukaj L."/>
            <person name="Fan L."/>
            <person name="FitzGerald M.G."/>
            <person name="French C."/>
            <person name="Gujja S."/>
            <person name="Hansen K."/>
            <person name="Keifenheim D."/>
            <person name="Levin J.Z."/>
            <person name="Mosher R.A."/>
            <person name="Mueller C.A."/>
            <person name="Pfiffner J."/>
            <person name="Priest M."/>
            <person name="Russ C."/>
            <person name="Smialowska A."/>
            <person name="Swoboda P."/>
            <person name="Sykes S.M."/>
            <person name="Vaughn M."/>
            <person name="Vengrova S."/>
            <person name="Yoder R."/>
            <person name="Zeng Q."/>
            <person name="Allshire R."/>
            <person name="Baulcombe D."/>
            <person name="Birren B.W."/>
            <person name="Brown W."/>
            <person name="Ekwall K."/>
            <person name="Kellis M."/>
            <person name="Leatherwood J."/>
            <person name="Levin H."/>
            <person name="Margalit H."/>
            <person name="Martienssen R."/>
            <person name="Nieduszynski C.A."/>
            <person name="Spatafora J.W."/>
            <person name="Friedman N."/>
            <person name="Dalgaard J.Z."/>
            <person name="Baumann P."/>
            <person name="Niki H."/>
            <person name="Regev A."/>
            <person name="Nusbaum C."/>
        </authorList>
    </citation>
    <scope>NUCLEOTIDE SEQUENCE [LARGE SCALE GENOMIC DNA]</scope>
    <source>
        <strain evidence="8">yFS275 / FY16936</strain>
    </source>
</reference>